<protein>
    <submittedName>
        <fullName evidence="1">Putative terminase small subunit</fullName>
    </submittedName>
</protein>
<reference evidence="1" key="1">
    <citation type="journal article" date="2021" name="Proc. Natl. Acad. Sci. U.S.A.">
        <title>A Catalog of Tens of Thousands of Viruses from Human Metagenomes Reveals Hidden Associations with Chronic Diseases.</title>
        <authorList>
            <person name="Tisza M.J."/>
            <person name="Buck C.B."/>
        </authorList>
    </citation>
    <scope>NUCLEOTIDE SEQUENCE</scope>
    <source>
        <strain evidence="1">CtqBc4</strain>
    </source>
</reference>
<dbReference type="EMBL" id="BK032570">
    <property type="protein sequence ID" value="DAF48598.1"/>
    <property type="molecule type" value="Genomic_DNA"/>
</dbReference>
<dbReference type="InterPro" id="IPR009057">
    <property type="entry name" value="Homeodomain-like_sf"/>
</dbReference>
<dbReference type="Gene3D" id="1.10.10.60">
    <property type="entry name" value="Homeodomain-like"/>
    <property type="match status" value="1"/>
</dbReference>
<name>A0A8S5SCC7_9CAUD</name>
<dbReference type="SUPFAM" id="SSF46689">
    <property type="entry name" value="Homeodomain-like"/>
    <property type="match status" value="1"/>
</dbReference>
<sequence>MSKPGTRTRKLTRETIDELSRYVSGGLTNKDACAIVGIHPSSLYKWLQEPRKGLEVELFDSLENARAQRKAVMIQTITSAARSGTWQAAAWWLERVYPEEFAKPDRYHDQGVDEAVKAVRELTETIRSQAEKG</sequence>
<organism evidence="1">
    <name type="scientific">Siphoviridae sp. ctqBc4</name>
    <dbReference type="NCBI Taxonomy" id="2827945"/>
    <lineage>
        <taxon>Viruses</taxon>
        <taxon>Duplodnaviria</taxon>
        <taxon>Heunggongvirae</taxon>
        <taxon>Uroviricota</taxon>
        <taxon>Caudoviricetes</taxon>
    </lineage>
</organism>
<proteinExistence type="predicted"/>
<accession>A0A8S5SCC7</accession>
<evidence type="ECO:0000313" key="1">
    <source>
        <dbReference type="EMBL" id="DAF48598.1"/>
    </source>
</evidence>